<name>A0A9E7JB03_9LILI</name>
<organism evidence="2 3">
    <name type="scientific">Musa troglodytarum</name>
    <name type="common">fe'i banana</name>
    <dbReference type="NCBI Taxonomy" id="320322"/>
    <lineage>
        <taxon>Eukaryota</taxon>
        <taxon>Viridiplantae</taxon>
        <taxon>Streptophyta</taxon>
        <taxon>Embryophyta</taxon>
        <taxon>Tracheophyta</taxon>
        <taxon>Spermatophyta</taxon>
        <taxon>Magnoliopsida</taxon>
        <taxon>Liliopsida</taxon>
        <taxon>Zingiberales</taxon>
        <taxon>Musaceae</taxon>
        <taxon>Musa</taxon>
    </lineage>
</organism>
<evidence type="ECO:0000313" key="3">
    <source>
        <dbReference type="Proteomes" id="UP001055439"/>
    </source>
</evidence>
<keyword evidence="3" id="KW-1185">Reference proteome</keyword>
<proteinExistence type="predicted"/>
<evidence type="ECO:0000256" key="1">
    <source>
        <dbReference type="SAM" id="MobiDB-lite"/>
    </source>
</evidence>
<dbReference type="Proteomes" id="UP001055439">
    <property type="component" value="Chromosome 1"/>
</dbReference>
<evidence type="ECO:0000313" key="2">
    <source>
        <dbReference type="EMBL" id="URD74535.1"/>
    </source>
</evidence>
<accession>A0A9E7JB03</accession>
<sequence>MSEQPCTEKVSGEYPLDGSSFGASTSKVLDKQKLALSEAIHSAISRSRPIQHYEFISVDRVVFRPQRKAQEMGSHGVIFQAVVAEFKG</sequence>
<dbReference type="AlphaFoldDB" id="A0A9E7JB03"/>
<reference evidence="2" key="1">
    <citation type="submission" date="2022-05" db="EMBL/GenBank/DDBJ databases">
        <title>The Musa troglodytarum L. genome provides insights into the mechanism of non-climacteric behaviour and enrichment of carotenoids.</title>
        <authorList>
            <person name="Wang J."/>
        </authorList>
    </citation>
    <scope>NUCLEOTIDE SEQUENCE</scope>
    <source>
        <tissue evidence="2">Leaf</tissue>
    </source>
</reference>
<feature type="region of interest" description="Disordered" evidence="1">
    <location>
        <begin position="1"/>
        <end position="22"/>
    </location>
</feature>
<dbReference type="EMBL" id="CP097502">
    <property type="protein sequence ID" value="URD74535.1"/>
    <property type="molecule type" value="Genomic_DNA"/>
</dbReference>
<protein>
    <submittedName>
        <fullName evidence="2">Uncharacterized protein</fullName>
    </submittedName>
</protein>
<gene>
    <name evidence="2" type="ORF">MUK42_36981</name>
</gene>